<dbReference type="Proteomes" id="UP000538075">
    <property type="component" value="Unassembled WGS sequence"/>
</dbReference>
<protein>
    <submittedName>
        <fullName evidence="2">Uncharacterized protein</fullName>
    </submittedName>
</protein>
<keyword evidence="1" id="KW-0732">Signal</keyword>
<feature type="signal peptide" evidence="1">
    <location>
        <begin position="1"/>
        <end position="27"/>
    </location>
</feature>
<evidence type="ECO:0000313" key="2">
    <source>
        <dbReference type="EMBL" id="MBA4466026.1"/>
    </source>
</evidence>
<gene>
    <name evidence="2" type="ORF">FHK98_10705</name>
</gene>
<sequence>MKKNLFPTLSGITLLALLGSLPMIASAQTADRSAPVPTLQLNITTGGDDLREGSVAYAEIRLRDGRTLPKTNLNGGRGLGGNSRNSFSVSLPSGIQLGDLDGSLLTISHDGAPRRFPDGYDNWNVDAMSVTTARVCSGGLSVASATGSPWVRFTGGKTFEAVPFRAPDTSREASPSSLGLKIVTGGDDLREGSVAYAEIRLRDGRTLPRVNLTGGRGLTGNSVRNFSVSLPAGTRLGDLATLTLSHDGAPRRPFDGYDNWNVDSLNVTTPEVCSSVSLANLSGRPWVRFTGGKTFETVTLRVR</sequence>
<feature type="chain" id="PRO_5032875595" evidence="1">
    <location>
        <begin position="28"/>
        <end position="303"/>
    </location>
</feature>
<name>A0A838WK93_9CYAN</name>
<reference evidence="2 3" key="1">
    <citation type="journal article" date="2020" name="J. Appl. Phycol.">
        <title>Morphological changes and genome evolution in Raphidiopsis raciborskii CS-506 after 23 years in culture.</title>
        <authorList>
            <person name="Willis A."/>
            <person name="Bent S.J."/>
            <person name="Jameson I.D."/>
        </authorList>
    </citation>
    <scope>NUCLEOTIDE SEQUENCE [LARGE SCALE GENOMIC DNA]</scope>
    <source>
        <strain evidence="2 3">CS-506_A</strain>
    </source>
</reference>
<organism evidence="2 3">
    <name type="scientific">Cylindrospermopsis raciborskii CS-506_A</name>
    <dbReference type="NCBI Taxonomy" id="2585140"/>
    <lineage>
        <taxon>Bacteria</taxon>
        <taxon>Bacillati</taxon>
        <taxon>Cyanobacteriota</taxon>
        <taxon>Cyanophyceae</taxon>
        <taxon>Nostocales</taxon>
        <taxon>Aphanizomenonaceae</taxon>
        <taxon>Cylindrospermopsis</taxon>
    </lineage>
</organism>
<evidence type="ECO:0000313" key="3">
    <source>
        <dbReference type="Proteomes" id="UP000538075"/>
    </source>
</evidence>
<dbReference type="EMBL" id="VDFG01000744">
    <property type="protein sequence ID" value="MBA4466026.1"/>
    <property type="molecule type" value="Genomic_DNA"/>
</dbReference>
<dbReference type="AlphaFoldDB" id="A0A838WK93"/>
<comment type="caution">
    <text evidence="2">The sequence shown here is derived from an EMBL/GenBank/DDBJ whole genome shotgun (WGS) entry which is preliminary data.</text>
</comment>
<proteinExistence type="predicted"/>
<evidence type="ECO:0000256" key="1">
    <source>
        <dbReference type="SAM" id="SignalP"/>
    </source>
</evidence>
<accession>A0A838WK93</accession>